<dbReference type="AlphaFoldDB" id="A0A367IQ66"/>
<evidence type="ECO:0000313" key="2">
    <source>
        <dbReference type="EMBL" id="RCH79837.1"/>
    </source>
</evidence>
<evidence type="ECO:0000313" key="3">
    <source>
        <dbReference type="Proteomes" id="UP000252139"/>
    </source>
</evidence>
<comment type="caution">
    <text evidence="2">The sequence shown here is derived from an EMBL/GenBank/DDBJ whole genome shotgun (WGS) entry which is preliminary data.</text>
</comment>
<sequence>KKPPDCANQLRSGTKRSVKRGAQLAIQSNLPIASQAQKITPKPLPLRRKSAHDVLFSQLFTFSNLFLALMSTSASWLTATSDNSNVSLTAAIIQMIAQQFPNHMAPGINHLTNEMI</sequence>
<dbReference type="Proteomes" id="UP000252139">
    <property type="component" value="Unassembled WGS sequence"/>
</dbReference>
<proteinExistence type="predicted"/>
<evidence type="ECO:0000256" key="1">
    <source>
        <dbReference type="SAM" id="MobiDB-lite"/>
    </source>
</evidence>
<protein>
    <submittedName>
        <fullName evidence="2">Uncharacterized protein</fullName>
    </submittedName>
</protein>
<feature type="non-terminal residue" evidence="2">
    <location>
        <position position="1"/>
    </location>
</feature>
<keyword evidence="3" id="KW-1185">Reference proteome</keyword>
<gene>
    <name evidence="2" type="ORF">CU097_003449</name>
</gene>
<dbReference type="EMBL" id="PJQL01004256">
    <property type="protein sequence ID" value="RCH79837.1"/>
    <property type="molecule type" value="Genomic_DNA"/>
</dbReference>
<reference evidence="2 3" key="1">
    <citation type="journal article" date="2018" name="G3 (Bethesda)">
        <title>Phylogenetic and Phylogenomic Definition of Rhizopus Species.</title>
        <authorList>
            <person name="Gryganskyi A.P."/>
            <person name="Golan J."/>
            <person name="Dolatabadi S."/>
            <person name="Mondo S."/>
            <person name="Robb S."/>
            <person name="Idnurm A."/>
            <person name="Muszewska A."/>
            <person name="Steczkiewicz K."/>
            <person name="Masonjones S."/>
            <person name="Liao H.L."/>
            <person name="Gajdeczka M.T."/>
            <person name="Anike F."/>
            <person name="Vuek A."/>
            <person name="Anishchenko I.M."/>
            <person name="Voigt K."/>
            <person name="de Hoog G.S."/>
            <person name="Smith M.E."/>
            <person name="Heitman J."/>
            <person name="Vilgalys R."/>
            <person name="Stajich J.E."/>
        </authorList>
    </citation>
    <scope>NUCLEOTIDE SEQUENCE [LARGE SCALE GENOMIC DNA]</scope>
    <source>
        <strain evidence="2 3">CBS 357.93</strain>
    </source>
</reference>
<name>A0A367IQ66_RHIAZ</name>
<feature type="region of interest" description="Disordered" evidence="1">
    <location>
        <begin position="1"/>
        <end position="20"/>
    </location>
</feature>
<organism evidence="2 3">
    <name type="scientific">Rhizopus azygosporus</name>
    <name type="common">Rhizopus microsporus var. azygosporus</name>
    <dbReference type="NCBI Taxonomy" id="86630"/>
    <lineage>
        <taxon>Eukaryota</taxon>
        <taxon>Fungi</taxon>
        <taxon>Fungi incertae sedis</taxon>
        <taxon>Mucoromycota</taxon>
        <taxon>Mucoromycotina</taxon>
        <taxon>Mucoromycetes</taxon>
        <taxon>Mucorales</taxon>
        <taxon>Mucorineae</taxon>
        <taxon>Rhizopodaceae</taxon>
        <taxon>Rhizopus</taxon>
    </lineage>
</organism>
<accession>A0A367IQ66</accession>